<keyword evidence="4" id="KW-1185">Reference proteome</keyword>
<evidence type="ECO:0000259" key="2">
    <source>
        <dbReference type="Pfam" id="PF00188"/>
    </source>
</evidence>
<sequence>MKKWLKASLLMMMGIGLLAGASTNAHAASKAQVVSTTKVAKQATIKRHGKQAVYKYVTAKKVKGWINQSSLQTGKVTVKSAKFNVDAANQAFLAEVNQYRHQHGTAAIQLDSQYQALAMQRAKELYQLGFEQYNAQDQPYAQLDAKQLGISFQPNACPTCLYGNGPISESISSDYATKANQAKVAAKVGKAQAKDLLYKSVEGSWDNRENLVRPNSTKMGIGWFEHGGDIYLAVNAEVTPLADQADDLD</sequence>
<dbReference type="InterPro" id="IPR014044">
    <property type="entry name" value="CAP_dom"/>
</dbReference>
<keyword evidence="1" id="KW-0732">Signal</keyword>
<dbReference type="PATRIC" id="fig|1423715.3.peg.122"/>
<evidence type="ECO:0000313" key="3">
    <source>
        <dbReference type="EMBL" id="KRK95704.1"/>
    </source>
</evidence>
<dbReference type="Proteomes" id="UP000051955">
    <property type="component" value="Unassembled WGS sequence"/>
</dbReference>
<accession>A0A0R1LJH4</accession>
<organism evidence="3 4">
    <name type="scientific">Levilactobacillus acidifarinae DSM 19394 = JCM 15949</name>
    <dbReference type="NCBI Taxonomy" id="1423715"/>
    <lineage>
        <taxon>Bacteria</taxon>
        <taxon>Bacillati</taxon>
        <taxon>Bacillota</taxon>
        <taxon>Bacilli</taxon>
        <taxon>Lactobacillales</taxon>
        <taxon>Lactobacillaceae</taxon>
        <taxon>Levilactobacillus</taxon>
    </lineage>
</organism>
<dbReference type="Gene3D" id="3.40.33.10">
    <property type="entry name" value="CAP"/>
    <property type="match status" value="1"/>
</dbReference>
<dbReference type="OrthoDB" id="2329850at2"/>
<name>A0A0R1LJH4_9LACO</name>
<dbReference type="SUPFAM" id="SSF55797">
    <property type="entry name" value="PR-1-like"/>
    <property type="match status" value="1"/>
</dbReference>
<evidence type="ECO:0000313" key="4">
    <source>
        <dbReference type="Proteomes" id="UP000051955"/>
    </source>
</evidence>
<proteinExistence type="predicted"/>
<dbReference type="RefSeq" id="WP_057802068.1">
    <property type="nucleotide sequence ID" value="NZ_AZDV01000006.1"/>
</dbReference>
<dbReference type="AlphaFoldDB" id="A0A0R1LJH4"/>
<protein>
    <recommendedName>
        <fullName evidence="2">SCP domain-containing protein</fullName>
    </recommendedName>
</protein>
<dbReference type="EMBL" id="AZDV01000006">
    <property type="protein sequence ID" value="KRK95704.1"/>
    <property type="molecule type" value="Genomic_DNA"/>
</dbReference>
<feature type="domain" description="SCP" evidence="2">
    <location>
        <begin position="93"/>
        <end position="231"/>
    </location>
</feature>
<feature type="signal peptide" evidence="1">
    <location>
        <begin position="1"/>
        <end position="27"/>
    </location>
</feature>
<dbReference type="InterPro" id="IPR035940">
    <property type="entry name" value="CAP_sf"/>
</dbReference>
<gene>
    <name evidence="3" type="ORF">FD25_GL000119</name>
</gene>
<evidence type="ECO:0000256" key="1">
    <source>
        <dbReference type="SAM" id="SignalP"/>
    </source>
</evidence>
<reference evidence="3 4" key="1">
    <citation type="journal article" date="2015" name="Genome Announc.">
        <title>Expanding the biotechnology potential of lactobacilli through comparative genomics of 213 strains and associated genera.</title>
        <authorList>
            <person name="Sun Z."/>
            <person name="Harris H.M."/>
            <person name="McCann A."/>
            <person name="Guo C."/>
            <person name="Argimon S."/>
            <person name="Zhang W."/>
            <person name="Yang X."/>
            <person name="Jeffery I.B."/>
            <person name="Cooney J.C."/>
            <person name="Kagawa T.F."/>
            <person name="Liu W."/>
            <person name="Song Y."/>
            <person name="Salvetti E."/>
            <person name="Wrobel A."/>
            <person name="Rasinkangas P."/>
            <person name="Parkhill J."/>
            <person name="Rea M.C."/>
            <person name="O'Sullivan O."/>
            <person name="Ritari J."/>
            <person name="Douillard F.P."/>
            <person name="Paul Ross R."/>
            <person name="Yang R."/>
            <person name="Briner A.E."/>
            <person name="Felis G.E."/>
            <person name="de Vos W.M."/>
            <person name="Barrangou R."/>
            <person name="Klaenhammer T.R."/>
            <person name="Caufield P.W."/>
            <person name="Cui Y."/>
            <person name="Zhang H."/>
            <person name="O'Toole P.W."/>
        </authorList>
    </citation>
    <scope>NUCLEOTIDE SEQUENCE [LARGE SCALE GENOMIC DNA]</scope>
    <source>
        <strain evidence="3 4">DSM 19394</strain>
    </source>
</reference>
<comment type="caution">
    <text evidence="3">The sequence shown here is derived from an EMBL/GenBank/DDBJ whole genome shotgun (WGS) entry which is preliminary data.</text>
</comment>
<dbReference type="Pfam" id="PF00188">
    <property type="entry name" value="CAP"/>
    <property type="match status" value="1"/>
</dbReference>
<feature type="chain" id="PRO_5006407361" description="SCP domain-containing protein" evidence="1">
    <location>
        <begin position="28"/>
        <end position="249"/>
    </location>
</feature>